<proteinExistence type="predicted"/>
<dbReference type="EMBL" id="MT141600">
    <property type="protein sequence ID" value="QJA68244.1"/>
    <property type="molecule type" value="Genomic_DNA"/>
</dbReference>
<gene>
    <name evidence="1" type="ORF">MM415A07499_0002</name>
</gene>
<accession>A0A6M3JDX5</accession>
<reference evidence="1" key="1">
    <citation type="submission" date="2020-03" db="EMBL/GenBank/DDBJ databases">
        <title>The deep terrestrial virosphere.</title>
        <authorList>
            <person name="Holmfeldt K."/>
            <person name="Nilsson E."/>
            <person name="Simone D."/>
            <person name="Lopez-Fernandez M."/>
            <person name="Wu X."/>
            <person name="de Brujin I."/>
            <person name="Lundin D."/>
            <person name="Andersson A."/>
            <person name="Bertilsson S."/>
            <person name="Dopson M."/>
        </authorList>
    </citation>
    <scope>NUCLEOTIDE SEQUENCE</scope>
    <source>
        <strain evidence="1">MM415A07499</strain>
    </source>
</reference>
<sequence length="69" mass="8258">MKKFEYFESQEGGMDHFTVTTSLDLIRLYGWMNDDCETSDLLLLRWMDSTDVGEMYEHRLGTMVRIKDR</sequence>
<protein>
    <submittedName>
        <fullName evidence="1">Uncharacterized protein</fullName>
    </submittedName>
</protein>
<evidence type="ECO:0000313" key="1">
    <source>
        <dbReference type="EMBL" id="QJA68244.1"/>
    </source>
</evidence>
<dbReference type="AlphaFoldDB" id="A0A6M3JDX5"/>
<organism evidence="1">
    <name type="scientific">viral metagenome</name>
    <dbReference type="NCBI Taxonomy" id="1070528"/>
    <lineage>
        <taxon>unclassified sequences</taxon>
        <taxon>metagenomes</taxon>
        <taxon>organismal metagenomes</taxon>
    </lineage>
</organism>
<name>A0A6M3JDX5_9ZZZZ</name>